<evidence type="ECO:0000313" key="2">
    <source>
        <dbReference type="Proteomes" id="UP000515163"/>
    </source>
</evidence>
<dbReference type="AlphaFoldDB" id="A0A6P8HYX4"/>
<dbReference type="InParanoid" id="A0A6P8HYX4"/>
<dbReference type="GeneID" id="116296695"/>
<evidence type="ECO:0000313" key="3">
    <source>
        <dbReference type="RefSeq" id="XP_031560613.1"/>
    </source>
</evidence>
<feature type="signal peptide" evidence="1">
    <location>
        <begin position="1"/>
        <end position="26"/>
    </location>
</feature>
<protein>
    <submittedName>
        <fullName evidence="3">Uncharacterized protein LOC116296695</fullName>
    </submittedName>
</protein>
<evidence type="ECO:0000256" key="1">
    <source>
        <dbReference type="SAM" id="SignalP"/>
    </source>
</evidence>
<organism evidence="2 3">
    <name type="scientific">Actinia tenebrosa</name>
    <name type="common">Australian red waratah sea anemone</name>
    <dbReference type="NCBI Taxonomy" id="6105"/>
    <lineage>
        <taxon>Eukaryota</taxon>
        <taxon>Metazoa</taxon>
        <taxon>Cnidaria</taxon>
        <taxon>Anthozoa</taxon>
        <taxon>Hexacorallia</taxon>
        <taxon>Actiniaria</taxon>
        <taxon>Actiniidae</taxon>
        <taxon>Actinia</taxon>
    </lineage>
</organism>
<keyword evidence="1" id="KW-0732">Signal</keyword>
<name>A0A6P8HYX4_ACTTE</name>
<sequence>MSRPVTFHVTIKLFLLLVSSVTLSNGKTGLSLNNCSCFMSGQYYNLKSLARLHGGPRFQTEKNNWNYAYNPCIPFSIEPPCEDVAICRWDAFDQSFTNLGLEKDMLCKSSKEGVKFTFKIPKR</sequence>
<keyword evidence="2" id="KW-1185">Reference proteome</keyword>
<dbReference type="Gene3D" id="2.70.130.10">
    <property type="entry name" value="Mannose-6-phosphate receptor binding domain"/>
    <property type="match status" value="1"/>
</dbReference>
<gene>
    <name evidence="3" type="primary">LOC116296695</name>
</gene>
<dbReference type="Proteomes" id="UP000515163">
    <property type="component" value="Unplaced"/>
</dbReference>
<reference evidence="3" key="1">
    <citation type="submission" date="2025-08" db="UniProtKB">
        <authorList>
            <consortium name="RefSeq"/>
        </authorList>
    </citation>
    <scope>IDENTIFICATION</scope>
    <source>
        <tissue evidence="3">Tentacle</tissue>
    </source>
</reference>
<dbReference type="SUPFAM" id="SSF50911">
    <property type="entry name" value="Mannose 6-phosphate receptor domain"/>
    <property type="match status" value="1"/>
</dbReference>
<feature type="chain" id="PRO_5027715674" evidence="1">
    <location>
        <begin position="27"/>
        <end position="123"/>
    </location>
</feature>
<accession>A0A6P8HYX4</accession>
<proteinExistence type="predicted"/>
<dbReference type="OrthoDB" id="5990337at2759"/>
<dbReference type="KEGG" id="aten:116296695"/>
<dbReference type="RefSeq" id="XP_031560613.1">
    <property type="nucleotide sequence ID" value="XM_031704753.1"/>
</dbReference>
<dbReference type="InterPro" id="IPR009011">
    <property type="entry name" value="Man6P_isomerase_rcpt-bd_dom_sf"/>
</dbReference>